<feature type="transmembrane region" description="Helical" evidence="1">
    <location>
        <begin position="9"/>
        <end position="27"/>
    </location>
</feature>
<dbReference type="EMBL" id="FTOV01000001">
    <property type="protein sequence ID" value="SIS60869.1"/>
    <property type="molecule type" value="Genomic_DNA"/>
</dbReference>
<name>A0A1N7KH55_9FLAO</name>
<evidence type="ECO:0000313" key="2">
    <source>
        <dbReference type="EMBL" id="SIS60869.1"/>
    </source>
</evidence>
<evidence type="ECO:0000256" key="1">
    <source>
        <dbReference type="SAM" id="Phobius"/>
    </source>
</evidence>
<dbReference type="STRING" id="373672.SAMN05421785_101486"/>
<keyword evidence="1" id="KW-1133">Transmembrane helix</keyword>
<protein>
    <submittedName>
        <fullName evidence="2">Uncharacterized protein</fullName>
    </submittedName>
</protein>
<proteinExistence type="predicted"/>
<feature type="transmembrane region" description="Helical" evidence="1">
    <location>
        <begin position="76"/>
        <end position="94"/>
    </location>
</feature>
<sequence>MNIRITQKQLIIANIVLFALSYLFLEYSKMFRMSKEKHWIYSSGHNWWIMIAVPLTFLGSLILGTYSLWKTKEHKFLYFISSLIPLITFIILIYN</sequence>
<keyword evidence="1" id="KW-0472">Membrane</keyword>
<evidence type="ECO:0000313" key="3">
    <source>
        <dbReference type="Proteomes" id="UP000185781"/>
    </source>
</evidence>
<gene>
    <name evidence="2" type="ORF">SAMN05421785_101486</name>
</gene>
<feature type="transmembrane region" description="Helical" evidence="1">
    <location>
        <begin position="47"/>
        <end position="69"/>
    </location>
</feature>
<dbReference type="Proteomes" id="UP000185781">
    <property type="component" value="Unassembled WGS sequence"/>
</dbReference>
<reference evidence="2 3" key="1">
    <citation type="submission" date="2017-01" db="EMBL/GenBank/DDBJ databases">
        <authorList>
            <person name="Mah S.A."/>
            <person name="Swanson W.J."/>
            <person name="Moy G.W."/>
            <person name="Vacquier V.D."/>
        </authorList>
    </citation>
    <scope>NUCLEOTIDE SEQUENCE [LARGE SCALE GENOMIC DNA]</scope>
    <source>
        <strain evidence="2 3">DSM 18014</strain>
    </source>
</reference>
<accession>A0A1N7KH55</accession>
<keyword evidence="1" id="KW-0812">Transmembrane</keyword>
<organism evidence="2 3">
    <name type="scientific">Chryseobacterium gambrini</name>
    <dbReference type="NCBI Taxonomy" id="373672"/>
    <lineage>
        <taxon>Bacteria</taxon>
        <taxon>Pseudomonadati</taxon>
        <taxon>Bacteroidota</taxon>
        <taxon>Flavobacteriia</taxon>
        <taxon>Flavobacteriales</taxon>
        <taxon>Weeksellaceae</taxon>
        <taxon>Chryseobacterium group</taxon>
        <taxon>Chryseobacterium</taxon>
    </lineage>
</organism>
<dbReference type="AlphaFoldDB" id="A0A1N7KH55"/>